<keyword evidence="2" id="KW-1185">Reference proteome</keyword>
<gene>
    <name evidence="1" type="ORF">BP00DRAFT_249168</name>
</gene>
<dbReference type="Proteomes" id="UP000248817">
    <property type="component" value="Unassembled WGS sequence"/>
</dbReference>
<accession>A0A2V5I1K6</accession>
<name>A0A2V5I1K6_9EURO</name>
<evidence type="ECO:0000313" key="2">
    <source>
        <dbReference type="Proteomes" id="UP000248817"/>
    </source>
</evidence>
<organism evidence="1 2">
    <name type="scientific">Aspergillus indologenus CBS 114.80</name>
    <dbReference type="NCBI Taxonomy" id="1450541"/>
    <lineage>
        <taxon>Eukaryota</taxon>
        <taxon>Fungi</taxon>
        <taxon>Dikarya</taxon>
        <taxon>Ascomycota</taxon>
        <taxon>Pezizomycotina</taxon>
        <taxon>Eurotiomycetes</taxon>
        <taxon>Eurotiomycetidae</taxon>
        <taxon>Eurotiales</taxon>
        <taxon>Aspergillaceae</taxon>
        <taxon>Aspergillus</taxon>
        <taxon>Aspergillus subgen. Circumdati</taxon>
    </lineage>
</organism>
<evidence type="ECO:0000313" key="1">
    <source>
        <dbReference type="EMBL" id="PYI28922.1"/>
    </source>
</evidence>
<proteinExistence type="predicted"/>
<protein>
    <submittedName>
        <fullName evidence="1">Uncharacterized protein</fullName>
    </submittedName>
</protein>
<reference evidence="1 2" key="1">
    <citation type="submission" date="2018-02" db="EMBL/GenBank/DDBJ databases">
        <title>The genomes of Aspergillus section Nigri reveals drivers in fungal speciation.</title>
        <authorList>
            <consortium name="DOE Joint Genome Institute"/>
            <person name="Vesth T.C."/>
            <person name="Nybo J."/>
            <person name="Theobald S."/>
            <person name="Brandl J."/>
            <person name="Frisvad J.C."/>
            <person name="Nielsen K.F."/>
            <person name="Lyhne E.K."/>
            <person name="Kogle M.E."/>
            <person name="Kuo A."/>
            <person name="Riley R."/>
            <person name="Clum A."/>
            <person name="Nolan M."/>
            <person name="Lipzen A."/>
            <person name="Salamov A."/>
            <person name="Henrissat B."/>
            <person name="Wiebenga A."/>
            <person name="De vries R.P."/>
            <person name="Grigoriev I.V."/>
            <person name="Mortensen U.H."/>
            <person name="Andersen M.R."/>
            <person name="Baker S.E."/>
        </authorList>
    </citation>
    <scope>NUCLEOTIDE SEQUENCE [LARGE SCALE GENOMIC DNA]</scope>
    <source>
        <strain evidence="1 2">CBS 114.80</strain>
    </source>
</reference>
<dbReference type="AlphaFoldDB" id="A0A2V5I1K6"/>
<sequence>MSHGSSCCSRLSTFPRQSHHSLPLLLTSPPPLLPLPSLVFGSDFETYRQTDSFFLFFLLFPSCKPRSCLLSVLRLLPRLDLHDILHLPKLVYVYQHCINSLGHTSTSTSTSTPPVAVASILSYTPPSVRLTALLPPTTPTSTLDLSTTTNSVPPTPRPYLKVERRLPIPCLVACARLPPCPALLHHFHHCLRGRPYPSAISIALPVLSLSTILLSPTFLNRLPLP</sequence>
<dbReference type="EMBL" id="KZ825539">
    <property type="protein sequence ID" value="PYI28922.1"/>
    <property type="molecule type" value="Genomic_DNA"/>
</dbReference>